<organism evidence="2">
    <name type="scientific">Graphocephala atropunctata</name>
    <dbReference type="NCBI Taxonomy" id="36148"/>
    <lineage>
        <taxon>Eukaryota</taxon>
        <taxon>Metazoa</taxon>
        <taxon>Ecdysozoa</taxon>
        <taxon>Arthropoda</taxon>
        <taxon>Hexapoda</taxon>
        <taxon>Insecta</taxon>
        <taxon>Pterygota</taxon>
        <taxon>Neoptera</taxon>
        <taxon>Paraneoptera</taxon>
        <taxon>Hemiptera</taxon>
        <taxon>Auchenorrhyncha</taxon>
        <taxon>Membracoidea</taxon>
        <taxon>Cicadellidae</taxon>
        <taxon>Cicadellinae</taxon>
        <taxon>Cicadellini</taxon>
        <taxon>Graphocephala</taxon>
    </lineage>
</organism>
<feature type="region of interest" description="Disordered" evidence="1">
    <location>
        <begin position="1"/>
        <end position="21"/>
    </location>
</feature>
<evidence type="ECO:0000256" key="1">
    <source>
        <dbReference type="SAM" id="MobiDB-lite"/>
    </source>
</evidence>
<reference evidence="2" key="1">
    <citation type="submission" date="2015-11" db="EMBL/GenBank/DDBJ databases">
        <title>De novo transcriptome assembly of four potential Pierce s Disease insect vectors from Arizona vineyards.</title>
        <authorList>
            <person name="Tassone E.E."/>
        </authorList>
    </citation>
    <scope>NUCLEOTIDE SEQUENCE</scope>
</reference>
<sequence length="191" mass="21801">GWLYKSEDEWPSSTPLPDTREIENEKKRSFVTINTIEPSPTIAETLGNRISKYSMIVKTIAWMLRLSPKNKVKSEADISSEEFKTAEKTLLRLIQEESFHNDLKCKALCGINTYIDEDGITRLKSRPGADPGGGHRGQLPPPSAETKEKKRRKKRKKLKNCTISFCELARILAKARKLMFRVSYFAALKQD</sequence>
<dbReference type="AlphaFoldDB" id="A0A1B6LIK7"/>
<feature type="non-terminal residue" evidence="2">
    <location>
        <position position="1"/>
    </location>
</feature>
<dbReference type="EMBL" id="GEBQ01016455">
    <property type="protein sequence ID" value="JAT23522.1"/>
    <property type="molecule type" value="Transcribed_RNA"/>
</dbReference>
<gene>
    <name evidence="2" type="ORF">g.47514</name>
</gene>
<proteinExistence type="predicted"/>
<name>A0A1B6LIK7_9HEMI</name>
<accession>A0A1B6LIK7</accession>
<evidence type="ECO:0000313" key="2">
    <source>
        <dbReference type="EMBL" id="JAT23522.1"/>
    </source>
</evidence>
<feature type="region of interest" description="Disordered" evidence="1">
    <location>
        <begin position="122"/>
        <end position="156"/>
    </location>
</feature>
<protein>
    <submittedName>
        <fullName evidence="2">Uncharacterized protein</fullName>
    </submittedName>
</protein>